<dbReference type="InterPro" id="IPR010259">
    <property type="entry name" value="S8pro/Inhibitor_I9"/>
</dbReference>
<feature type="active site" description="Charge relay system" evidence="7">
    <location>
        <position position="877"/>
    </location>
</feature>
<dbReference type="Proteomes" id="UP001188597">
    <property type="component" value="Unassembled WGS sequence"/>
</dbReference>
<feature type="domain" description="Peptidase S8/S53" evidence="10">
    <location>
        <begin position="505"/>
        <end position="914"/>
    </location>
</feature>
<dbReference type="Pfam" id="PF05922">
    <property type="entry name" value="Inhibitor_I9"/>
    <property type="match status" value="2"/>
</dbReference>
<feature type="domain" description="Inhibitor I9" evidence="12">
    <location>
        <begin position="28"/>
        <end position="103"/>
    </location>
</feature>
<sequence length="1554" mass="168989">MKRHSICFLVLTFLAELEAGQGQSANGVYIVYMGASAAANGNSRDDHAQLLGPLLRRKGDEVVQSYKHGFSGFAARLSEEAAQTIAEKPGVVSVFPDPLLQLHTTRSWDFLNYQTDLEILNVTSDSDSSSKSPGSETIIGILDTAWSLGIWPESESFNDKNFGPIPSRWNGTCIAGRSFNSTNCNSHNFTTWKAQVSMLMHGHNLFGHLDGTLAAPPTTLTENNQSTPNPAYQIWFRQDQLVQNAILASVEPTLASTVAIAPSAHKAWTSLHTAFANKSQTRIISLQDQLARITKDSRPVTDYLRDIRSIADELATAGAAITNVQLIVRILQGLGSEYKAISAAIRSRETTISYEELLLVYSDSDWAGDPTDRTSTTGYVTYLGSTPISWCSKKQRSVSRSSTEAEYRAVAAALAETNWLTNLLRELRFPLKAIPRILCDNVGTTYICENPVFHSKMKHIAIDFHFVRDQVQRKEVEVKHLHSADQVADVLTKPLPRASFSPRWYEDPENDKSDFNTARDLVGHGTHVAATAAGSLVPDASYYGLASGTAKGGSPESRIAVYRVCTPIGCRGSAILAAFDNAIADGVDVLSLSLGAAAEYEPEFSSDPIAIGAFHAVEKGITVVCSAGNGGPGPQTVVNAAPWILTVAATTIDRDFQSDVVLGGNKAIKGGGINFANLQSSPVYPLIYGSSAVEKAGEKEARHPELFRNCEPGSLDGAKVKGKILLCENKDGEYSYKQKLQEVVRLGGIGLILIDDDIRAVASNYRSFPMTAVTSKDGAEILSYINSTRNAVATILPTVSVANYKPAPAVAYFSSRGPSLKTKNLLKAKPLSSSCDCFDPDVAAPGVGILASWPGKDLSVALPNKDTPAFNILSGTSMACPHVSGLAALVKSQNPTWSPSAIRSAIMTTATQTNNLKSQITSAESIATPYDYGAGEVSITQSSRPGLVYETDTIDYLQFLCNYGYSVSKIKLLSSTIPDGFTCPENASSDLITNMNYPSISISKLSSKESKKVSRTVTNVGEDEELYTAIVSAPKVLEVKVIPDKLQFTKNLKKLSYEVFFKLSTSSIEEDVFGSIMWTNGKYRVHSPFVVNKCADFEIKEDRKMGGGLGALMGETKVADIGQSTNGVYIVYMGAPATEGSPRDDHTQLLRSLLRRKSNRVVRVYKHGFSGFAARLSEKEAQAIAQKPGVVSVFPDKVLQLHTTRSWHFLEHQTDGQVLKFSSGSDSDAKSPGSDTIIGFLDTGIWPESESFNDKDFGPIPSRWKGTCMAGKNFSSSNCNRYCEPDSLDRDKVQGKILLCEKEGRRSFPYDKFQAAKRVGAIGLILIDDVARNEPDIYYRTYPLTAVTSKDGLEILSYIINSTSGNDTTNSTQINNLKTPIATEYWSIGTPYDYGTGEVSPTRSLDPGLIYETGTIDYLQFLCNYGYNLSTIKLLASRLPDGFSCPENASSDLISNMNYPSIAISNLSSKETKRVSRTVTNVGDDELYIAIIDAPEGLEVSVIPDQLQFTKNSKRLSYEVSFRLSTLPEEDMFGSITWTSGKYRVHSPFVVSNS</sequence>
<protein>
    <submittedName>
        <fullName evidence="14">Uncharacterized protein</fullName>
    </submittedName>
</protein>
<evidence type="ECO:0000313" key="14">
    <source>
        <dbReference type="EMBL" id="KAK3007322.1"/>
    </source>
</evidence>
<evidence type="ECO:0000259" key="11">
    <source>
        <dbReference type="Pfam" id="PF02225"/>
    </source>
</evidence>
<feature type="signal peptide" evidence="9">
    <location>
        <begin position="1"/>
        <end position="22"/>
    </location>
</feature>
<feature type="active site" description="Charge relay system" evidence="7">
    <location>
        <position position="143"/>
    </location>
</feature>
<evidence type="ECO:0000256" key="9">
    <source>
        <dbReference type="SAM" id="SignalP"/>
    </source>
</evidence>
<dbReference type="PROSITE" id="PS51892">
    <property type="entry name" value="SUBTILASE"/>
    <property type="match status" value="1"/>
</dbReference>
<proteinExistence type="inferred from homology"/>
<dbReference type="Gene3D" id="3.40.50.200">
    <property type="entry name" value="Peptidase S8/S53 domain"/>
    <property type="match status" value="2"/>
</dbReference>
<dbReference type="PRINTS" id="PR00723">
    <property type="entry name" value="SUBTILISIN"/>
</dbReference>
<dbReference type="InterPro" id="IPR015500">
    <property type="entry name" value="Peptidase_S8_subtilisin-rel"/>
</dbReference>
<dbReference type="Gene3D" id="2.60.40.2310">
    <property type="match status" value="2"/>
</dbReference>
<dbReference type="InterPro" id="IPR043502">
    <property type="entry name" value="DNA/RNA_pol_sf"/>
</dbReference>
<dbReference type="InterPro" id="IPR041469">
    <property type="entry name" value="Subtilisin-like_FN3"/>
</dbReference>
<dbReference type="InterPro" id="IPR000209">
    <property type="entry name" value="Peptidase_S8/S53_dom"/>
</dbReference>
<gene>
    <name evidence="14" type="ORF">RJ639_016738</name>
</gene>
<feature type="domain" description="PA" evidence="11">
    <location>
        <begin position="1283"/>
        <end position="1355"/>
    </location>
</feature>
<dbReference type="Pfam" id="PF14223">
    <property type="entry name" value="Retrotran_gag_2"/>
    <property type="match status" value="1"/>
</dbReference>
<evidence type="ECO:0000259" key="12">
    <source>
        <dbReference type="Pfam" id="PF05922"/>
    </source>
</evidence>
<evidence type="ECO:0000256" key="6">
    <source>
        <dbReference type="ARBA" id="ARBA00023180"/>
    </source>
</evidence>
<dbReference type="InterPro" id="IPR023828">
    <property type="entry name" value="Peptidase_S8_Ser-AS"/>
</dbReference>
<dbReference type="InterPro" id="IPR003137">
    <property type="entry name" value="PA_domain"/>
</dbReference>
<comment type="caution">
    <text evidence="8">Lacks conserved residue(s) required for the propagation of feature annotation.</text>
</comment>
<dbReference type="SUPFAM" id="SSF52743">
    <property type="entry name" value="Subtilisin-like"/>
    <property type="match status" value="2"/>
</dbReference>
<evidence type="ECO:0000256" key="3">
    <source>
        <dbReference type="ARBA" id="ARBA00022729"/>
    </source>
</evidence>
<dbReference type="CDD" id="cd09272">
    <property type="entry name" value="RNase_HI_RT_Ty1"/>
    <property type="match status" value="1"/>
</dbReference>
<dbReference type="PROSITE" id="PS00138">
    <property type="entry name" value="SUBTILASE_SER"/>
    <property type="match status" value="1"/>
</dbReference>
<dbReference type="GO" id="GO:0004252">
    <property type="term" value="F:serine-type endopeptidase activity"/>
    <property type="evidence" value="ECO:0007669"/>
    <property type="project" value="InterPro"/>
</dbReference>
<evidence type="ECO:0000259" key="10">
    <source>
        <dbReference type="Pfam" id="PF00082"/>
    </source>
</evidence>
<reference evidence="14" key="1">
    <citation type="submission" date="2022-12" db="EMBL/GenBank/DDBJ databases">
        <title>Draft genome assemblies for two species of Escallonia (Escalloniales).</title>
        <authorList>
            <person name="Chanderbali A."/>
            <person name="Dervinis C."/>
            <person name="Anghel I."/>
            <person name="Soltis D."/>
            <person name="Soltis P."/>
            <person name="Zapata F."/>
        </authorList>
    </citation>
    <scope>NUCLEOTIDE SEQUENCE</scope>
    <source>
        <strain evidence="14">UCBG64.0493</strain>
        <tissue evidence="14">Leaf</tissue>
    </source>
</reference>
<dbReference type="GO" id="GO:0006508">
    <property type="term" value="P:proteolysis"/>
    <property type="evidence" value="ECO:0007669"/>
    <property type="project" value="UniProtKB-KW"/>
</dbReference>
<comment type="similarity">
    <text evidence="1 8">Belongs to the peptidase S8 family.</text>
</comment>
<dbReference type="InterPro" id="IPR046450">
    <property type="entry name" value="PA_dom_sf"/>
</dbReference>
<dbReference type="InterPro" id="IPR036852">
    <property type="entry name" value="Peptidase_S8/S53_dom_sf"/>
</dbReference>
<dbReference type="Pfam" id="PF02225">
    <property type="entry name" value="PA"/>
    <property type="match status" value="2"/>
</dbReference>
<evidence type="ECO:0000256" key="2">
    <source>
        <dbReference type="ARBA" id="ARBA00022670"/>
    </source>
</evidence>
<keyword evidence="15" id="KW-1185">Reference proteome</keyword>
<dbReference type="Pfam" id="PF17766">
    <property type="entry name" value="fn3_6"/>
    <property type="match status" value="2"/>
</dbReference>
<dbReference type="FunFam" id="3.50.30.30:FF:000005">
    <property type="entry name" value="subtilisin-like protease SBT1.5"/>
    <property type="match status" value="1"/>
</dbReference>
<feature type="domain" description="Inhibitor I9" evidence="12">
    <location>
        <begin position="1128"/>
        <end position="1202"/>
    </location>
</feature>
<dbReference type="SUPFAM" id="SSF56672">
    <property type="entry name" value="DNA/RNA polymerases"/>
    <property type="match status" value="1"/>
</dbReference>
<dbReference type="Gene3D" id="3.50.30.30">
    <property type="match status" value="2"/>
</dbReference>
<evidence type="ECO:0000256" key="8">
    <source>
        <dbReference type="PROSITE-ProRule" id="PRU01240"/>
    </source>
</evidence>
<evidence type="ECO:0000259" key="13">
    <source>
        <dbReference type="Pfam" id="PF17766"/>
    </source>
</evidence>
<comment type="caution">
    <text evidence="14">The sequence shown here is derived from an EMBL/GenBank/DDBJ whole genome shotgun (WGS) entry which is preliminary data.</text>
</comment>
<dbReference type="SUPFAM" id="SSF52025">
    <property type="entry name" value="PA domain"/>
    <property type="match status" value="1"/>
</dbReference>
<evidence type="ECO:0000256" key="1">
    <source>
        <dbReference type="ARBA" id="ARBA00011073"/>
    </source>
</evidence>
<keyword evidence="4" id="KW-0378">Hydrolase</keyword>
<dbReference type="PANTHER" id="PTHR10795">
    <property type="entry name" value="PROPROTEIN CONVERTASE SUBTILISIN/KEXIN"/>
    <property type="match status" value="1"/>
</dbReference>
<keyword evidence="6" id="KW-0325">Glycoprotein</keyword>
<keyword evidence="3 9" id="KW-0732">Signal</keyword>
<dbReference type="Pfam" id="PF00082">
    <property type="entry name" value="Peptidase_S8"/>
    <property type="match status" value="1"/>
</dbReference>
<feature type="domain" description="Subtilisin-like protease fibronectin type-III" evidence="13">
    <location>
        <begin position="994"/>
        <end position="1091"/>
    </location>
</feature>
<dbReference type="InterPro" id="IPR037045">
    <property type="entry name" value="S8pro/Inhibitor_I9_sf"/>
</dbReference>
<evidence type="ECO:0000256" key="4">
    <source>
        <dbReference type="ARBA" id="ARBA00022801"/>
    </source>
</evidence>
<dbReference type="CDD" id="cd02120">
    <property type="entry name" value="PA_subtilisin_like"/>
    <property type="match status" value="2"/>
</dbReference>
<dbReference type="Gene3D" id="3.30.70.80">
    <property type="entry name" value="Peptidase S8 propeptide/proteinase inhibitor I9"/>
    <property type="match status" value="2"/>
</dbReference>
<feature type="domain" description="Subtilisin-like protease fibronectin type-III" evidence="13">
    <location>
        <begin position="1456"/>
        <end position="1551"/>
    </location>
</feature>
<feature type="chain" id="PRO_5041716907" evidence="9">
    <location>
        <begin position="23"/>
        <end position="1554"/>
    </location>
</feature>
<organism evidence="14 15">
    <name type="scientific">Escallonia herrerae</name>
    <dbReference type="NCBI Taxonomy" id="1293975"/>
    <lineage>
        <taxon>Eukaryota</taxon>
        <taxon>Viridiplantae</taxon>
        <taxon>Streptophyta</taxon>
        <taxon>Embryophyta</taxon>
        <taxon>Tracheophyta</taxon>
        <taxon>Spermatophyta</taxon>
        <taxon>Magnoliopsida</taxon>
        <taxon>eudicotyledons</taxon>
        <taxon>Gunneridae</taxon>
        <taxon>Pentapetalae</taxon>
        <taxon>asterids</taxon>
        <taxon>campanulids</taxon>
        <taxon>Escalloniales</taxon>
        <taxon>Escalloniaceae</taxon>
        <taxon>Escallonia</taxon>
    </lineage>
</organism>
<accession>A0AA89ALY1</accession>
<keyword evidence="5" id="KW-0720">Serine protease</keyword>
<evidence type="ECO:0000313" key="15">
    <source>
        <dbReference type="Proteomes" id="UP001188597"/>
    </source>
</evidence>
<name>A0AA89ALY1_9ASTE</name>
<keyword evidence="2" id="KW-0645">Protease</keyword>
<dbReference type="EMBL" id="JAVXUP010001878">
    <property type="protein sequence ID" value="KAK3007322.1"/>
    <property type="molecule type" value="Genomic_DNA"/>
</dbReference>
<evidence type="ECO:0000256" key="7">
    <source>
        <dbReference type="PIRSR" id="PIRSR615500-1"/>
    </source>
</evidence>
<feature type="domain" description="PA" evidence="11">
    <location>
        <begin position="707"/>
        <end position="781"/>
    </location>
</feature>
<feature type="active site" description="Charge relay system" evidence="7">
    <location>
        <position position="524"/>
    </location>
</feature>
<evidence type="ECO:0000256" key="5">
    <source>
        <dbReference type="ARBA" id="ARBA00022825"/>
    </source>
</evidence>
<dbReference type="InterPro" id="IPR045051">
    <property type="entry name" value="SBT"/>
</dbReference>